<reference evidence="2" key="1">
    <citation type="journal article" date="2015" name="Nature">
        <title>Complex archaea that bridge the gap between prokaryotes and eukaryotes.</title>
        <authorList>
            <person name="Spang A."/>
            <person name="Saw J.H."/>
            <person name="Jorgensen S.L."/>
            <person name="Zaremba-Niedzwiedzka K."/>
            <person name="Martijn J."/>
            <person name="Lind A.E."/>
            <person name="van Eijk R."/>
            <person name="Schleper C."/>
            <person name="Guy L."/>
            <person name="Ettema T.J."/>
        </authorList>
    </citation>
    <scope>NUCLEOTIDE SEQUENCE</scope>
</reference>
<evidence type="ECO:0000259" key="1">
    <source>
        <dbReference type="Pfam" id="PF02732"/>
    </source>
</evidence>
<dbReference type="Gene3D" id="1.10.150.20">
    <property type="entry name" value="5' to 3' exonuclease, C-terminal subdomain"/>
    <property type="match status" value="1"/>
</dbReference>
<sequence>MTIKVLLSPSEVSLAKRMTGEIIVSDLPEQKGADILIYSKHGLWGGQRKEVPNDFISSFTDGRMTRATSLLQDSCTFKRMICEGEFKYWPDGTVHLGMNKNRERIRTRFNRKNIHGMLNDIEFIKDIMIRWTDDIDDTVAYIRSVVHFLEVDKHLGLYTRPSAKGVWFVPTGMDVQLWLLQSFPGIGPTTADNIVKRFGGKVPLEWTCTQDELASVQGLSKKRAAEMWKTLSLMGKSSVGPSSAPESTINRIRNMMNK</sequence>
<dbReference type="InterPro" id="IPR011335">
    <property type="entry name" value="Restrct_endonuc-II-like"/>
</dbReference>
<dbReference type="SUPFAM" id="SSF47781">
    <property type="entry name" value="RuvA domain 2-like"/>
    <property type="match status" value="1"/>
</dbReference>
<organism evidence="2">
    <name type="scientific">marine sediment metagenome</name>
    <dbReference type="NCBI Taxonomy" id="412755"/>
    <lineage>
        <taxon>unclassified sequences</taxon>
        <taxon>metagenomes</taxon>
        <taxon>ecological metagenomes</taxon>
    </lineage>
</organism>
<comment type="caution">
    <text evidence="2">The sequence shown here is derived from an EMBL/GenBank/DDBJ whole genome shotgun (WGS) entry which is preliminary data.</text>
</comment>
<dbReference type="GO" id="GO:0003677">
    <property type="term" value="F:DNA binding"/>
    <property type="evidence" value="ECO:0007669"/>
    <property type="project" value="InterPro"/>
</dbReference>
<gene>
    <name evidence="2" type="ORF">LCGC14_2602310</name>
</gene>
<dbReference type="GO" id="GO:0004518">
    <property type="term" value="F:nuclease activity"/>
    <property type="evidence" value="ECO:0007669"/>
    <property type="project" value="InterPro"/>
</dbReference>
<dbReference type="InterPro" id="IPR006166">
    <property type="entry name" value="ERCC4_domain"/>
</dbReference>
<name>A0A0F9A8M5_9ZZZZ</name>
<accession>A0A0F9A8M5</accession>
<protein>
    <recommendedName>
        <fullName evidence="1">ERCC4 domain-containing protein</fullName>
    </recommendedName>
</protein>
<feature type="domain" description="ERCC4" evidence="1">
    <location>
        <begin position="45"/>
        <end position="143"/>
    </location>
</feature>
<dbReference type="Pfam" id="PF02732">
    <property type="entry name" value="ERCC4"/>
    <property type="match status" value="1"/>
</dbReference>
<dbReference type="EMBL" id="LAZR01043966">
    <property type="protein sequence ID" value="KKL05810.1"/>
    <property type="molecule type" value="Genomic_DNA"/>
</dbReference>
<dbReference type="GO" id="GO:0006259">
    <property type="term" value="P:DNA metabolic process"/>
    <property type="evidence" value="ECO:0007669"/>
    <property type="project" value="UniProtKB-ARBA"/>
</dbReference>
<dbReference type="InterPro" id="IPR010994">
    <property type="entry name" value="RuvA_2-like"/>
</dbReference>
<proteinExistence type="predicted"/>
<dbReference type="AlphaFoldDB" id="A0A0F9A8M5"/>
<dbReference type="Gene3D" id="3.40.50.10130">
    <property type="match status" value="1"/>
</dbReference>
<dbReference type="SUPFAM" id="SSF52980">
    <property type="entry name" value="Restriction endonuclease-like"/>
    <property type="match status" value="1"/>
</dbReference>
<evidence type="ECO:0000313" key="2">
    <source>
        <dbReference type="EMBL" id="KKL05810.1"/>
    </source>
</evidence>